<proteinExistence type="predicted"/>
<dbReference type="Gene3D" id="3.50.50.60">
    <property type="entry name" value="FAD/NAD(P)-binding domain"/>
    <property type="match status" value="1"/>
</dbReference>
<gene>
    <name evidence="2" type="ORF">J4G33_04540</name>
</gene>
<reference evidence="2" key="1">
    <citation type="submission" date="2021-03" db="EMBL/GenBank/DDBJ databases">
        <title>Actinotalea soli sp. nov., isolated from soil.</title>
        <authorList>
            <person name="Ping W."/>
            <person name="Zhang J."/>
        </authorList>
    </citation>
    <scope>NUCLEOTIDE SEQUENCE</scope>
    <source>
        <strain evidence="2">BY-33</strain>
    </source>
</reference>
<dbReference type="PANTHER" id="PTHR42923">
    <property type="entry name" value="PROTOPORPHYRINOGEN OXIDASE"/>
    <property type="match status" value="1"/>
</dbReference>
<evidence type="ECO:0000313" key="2">
    <source>
        <dbReference type="EMBL" id="MBO1751066.1"/>
    </source>
</evidence>
<comment type="caution">
    <text evidence="2">The sequence shown here is derived from an EMBL/GenBank/DDBJ whole genome shotgun (WGS) entry which is preliminary data.</text>
</comment>
<dbReference type="EMBL" id="JAGEMK010000002">
    <property type="protein sequence ID" value="MBO1751066.1"/>
    <property type="molecule type" value="Genomic_DNA"/>
</dbReference>
<dbReference type="RefSeq" id="WP_208054757.1">
    <property type="nucleotide sequence ID" value="NZ_JAGEMK010000002.1"/>
</dbReference>
<sequence>MPAPVVVVGGGVAGLVTARDLAIAGREVVLLEARDRPGGCIGVHEVDGLRLDAGAESYATRSPAVPRLIEELDLAEDVVLPAAGAAWVHGPHGAAPLPRTGALGIPGTPWAADVRRAVGVLGAARAGLDRWLPARVGLGAEPVSLGQLVRARQGRRVLDRLVDPVVTGVHSARPDDVDLGVLPGLRELVLEHGSLAGAVTAMRAAAPAGAAVAGLRGGMNRLVTALWEDSVAQGVDVRTGTRAESLERAGGTWTIGTTAGPVVASQVVVALDNDAAVRLLAPHAPAATAMTGPPNGVVLATLVVDAPVLDQAPRGTGVLVALGAPGVRAKALTHATAKWAWLAQTAGPGRHVLRLSYGWAGRPAGPSAEASPEVAADLGDDLRETALADAATLLGVPLELDQVRGFGRTTWRHGLNPTRPGHGAQVARLRAELTAQPGLHAAGAWLAGTGLAAVVADARRVAASLV</sequence>
<name>A0A939LNI1_9CELL</name>
<dbReference type="Gene3D" id="3.90.660.20">
    <property type="entry name" value="Protoporphyrinogen oxidase, mitochondrial, domain 2"/>
    <property type="match status" value="1"/>
</dbReference>
<protein>
    <submittedName>
        <fullName evidence="2">FAD-dependent oxidoreductase</fullName>
    </submittedName>
</protein>
<evidence type="ECO:0000259" key="1">
    <source>
        <dbReference type="Pfam" id="PF01593"/>
    </source>
</evidence>
<dbReference type="PANTHER" id="PTHR42923:SF3">
    <property type="entry name" value="PROTOPORPHYRINOGEN OXIDASE"/>
    <property type="match status" value="1"/>
</dbReference>
<dbReference type="InterPro" id="IPR050464">
    <property type="entry name" value="Zeta_carotene_desat/Oxidored"/>
</dbReference>
<dbReference type="InterPro" id="IPR036188">
    <property type="entry name" value="FAD/NAD-bd_sf"/>
</dbReference>
<dbReference type="SUPFAM" id="SSF54373">
    <property type="entry name" value="FAD-linked reductases, C-terminal domain"/>
    <property type="match status" value="1"/>
</dbReference>
<dbReference type="Gene3D" id="1.10.3110.10">
    <property type="entry name" value="protoporphyrinogen ix oxidase, domain 3"/>
    <property type="match status" value="1"/>
</dbReference>
<dbReference type="InterPro" id="IPR002937">
    <property type="entry name" value="Amino_oxidase"/>
</dbReference>
<organism evidence="2 3">
    <name type="scientific">Actinotalea soli</name>
    <dbReference type="NCBI Taxonomy" id="2819234"/>
    <lineage>
        <taxon>Bacteria</taxon>
        <taxon>Bacillati</taxon>
        <taxon>Actinomycetota</taxon>
        <taxon>Actinomycetes</taxon>
        <taxon>Micrococcales</taxon>
        <taxon>Cellulomonadaceae</taxon>
        <taxon>Actinotalea</taxon>
    </lineage>
</organism>
<accession>A0A939LNI1</accession>
<dbReference type="GO" id="GO:0016491">
    <property type="term" value="F:oxidoreductase activity"/>
    <property type="evidence" value="ECO:0007669"/>
    <property type="project" value="InterPro"/>
</dbReference>
<feature type="domain" description="Amine oxidase" evidence="1">
    <location>
        <begin position="12"/>
        <end position="464"/>
    </location>
</feature>
<keyword evidence="3" id="KW-1185">Reference proteome</keyword>
<evidence type="ECO:0000313" key="3">
    <source>
        <dbReference type="Proteomes" id="UP000664209"/>
    </source>
</evidence>
<dbReference type="SUPFAM" id="SSF51905">
    <property type="entry name" value="FAD/NAD(P)-binding domain"/>
    <property type="match status" value="1"/>
</dbReference>
<dbReference type="Proteomes" id="UP000664209">
    <property type="component" value="Unassembled WGS sequence"/>
</dbReference>
<dbReference type="Pfam" id="PF01593">
    <property type="entry name" value="Amino_oxidase"/>
    <property type="match status" value="1"/>
</dbReference>
<dbReference type="AlphaFoldDB" id="A0A939LNI1"/>